<evidence type="ECO:0000313" key="3">
    <source>
        <dbReference type="EMBL" id="MFC7325045.1"/>
    </source>
</evidence>
<sequence>MDGLHDDVDSIAPKIVSGPSDARVSRLRQFSSWWEENGEGSPLKADTGDVVDFLNSEDDRGLAPHSLVGTKQTLSEMFDAAIDLGYTDRQDNPVKNANIGRYVDSYGTTTRKQEFADKEGVVYLEAEETRKLRESVPAPKVRNELLVKLMIQVGARRNEVTSIKLDDIDRDKRAVTLRDDKKQKVRTVPYSDLSPELDLWLDKYRASNKPAQRSEYLFVTEQSEQLSPNRIGEIIKKAAEEAGIQEVMYHDASGNPRRKVTPHTLRHTFAVRMLEEGVDIRYLQQLMGHTDISQTEVYLKITDKEAREAYREANPTFEE</sequence>
<dbReference type="InterPro" id="IPR050090">
    <property type="entry name" value="Tyrosine_recombinase_XerCD"/>
</dbReference>
<evidence type="ECO:0000259" key="2">
    <source>
        <dbReference type="PROSITE" id="PS51898"/>
    </source>
</evidence>
<dbReference type="Pfam" id="PF00589">
    <property type="entry name" value="Phage_integrase"/>
    <property type="match status" value="1"/>
</dbReference>
<dbReference type="Gene3D" id="1.10.443.10">
    <property type="entry name" value="Intergrase catalytic core"/>
    <property type="match status" value="1"/>
</dbReference>
<organism evidence="3 4">
    <name type="scientific">Halorubrum rutilum</name>
    <dbReference type="NCBI Taxonomy" id="1364933"/>
    <lineage>
        <taxon>Archaea</taxon>
        <taxon>Methanobacteriati</taxon>
        <taxon>Methanobacteriota</taxon>
        <taxon>Stenosarchaea group</taxon>
        <taxon>Halobacteria</taxon>
        <taxon>Halobacteriales</taxon>
        <taxon>Haloferacaceae</taxon>
        <taxon>Halorubrum</taxon>
    </lineage>
</organism>
<dbReference type="EMBL" id="JBHTBL010000008">
    <property type="protein sequence ID" value="MFC7325045.1"/>
    <property type="molecule type" value="Genomic_DNA"/>
</dbReference>
<dbReference type="PROSITE" id="PS51898">
    <property type="entry name" value="TYR_RECOMBINASE"/>
    <property type="match status" value="1"/>
</dbReference>
<name>A0ABD6AM96_9EURY</name>
<evidence type="ECO:0000313" key="4">
    <source>
        <dbReference type="Proteomes" id="UP001596545"/>
    </source>
</evidence>
<dbReference type="RefSeq" id="WP_256409233.1">
    <property type="nucleotide sequence ID" value="NZ_JANHDN010000004.1"/>
</dbReference>
<dbReference type="PANTHER" id="PTHR30349:SF64">
    <property type="entry name" value="PROPHAGE INTEGRASE INTD-RELATED"/>
    <property type="match status" value="1"/>
</dbReference>
<dbReference type="InterPro" id="IPR011010">
    <property type="entry name" value="DNA_brk_join_enz"/>
</dbReference>
<keyword evidence="1" id="KW-0233">DNA recombination</keyword>
<proteinExistence type="predicted"/>
<comment type="caution">
    <text evidence="3">The sequence shown here is derived from an EMBL/GenBank/DDBJ whole genome shotgun (WGS) entry which is preliminary data.</text>
</comment>
<dbReference type="GO" id="GO:0006310">
    <property type="term" value="P:DNA recombination"/>
    <property type="evidence" value="ECO:0007669"/>
    <property type="project" value="UniProtKB-KW"/>
</dbReference>
<dbReference type="Proteomes" id="UP001596545">
    <property type="component" value="Unassembled WGS sequence"/>
</dbReference>
<dbReference type="InterPro" id="IPR002104">
    <property type="entry name" value="Integrase_catalytic"/>
</dbReference>
<keyword evidence="4" id="KW-1185">Reference proteome</keyword>
<dbReference type="InterPro" id="IPR013762">
    <property type="entry name" value="Integrase-like_cat_sf"/>
</dbReference>
<dbReference type="AlphaFoldDB" id="A0ABD6AM96"/>
<evidence type="ECO:0000256" key="1">
    <source>
        <dbReference type="ARBA" id="ARBA00023172"/>
    </source>
</evidence>
<dbReference type="PANTHER" id="PTHR30349">
    <property type="entry name" value="PHAGE INTEGRASE-RELATED"/>
    <property type="match status" value="1"/>
</dbReference>
<dbReference type="SUPFAM" id="SSF56349">
    <property type="entry name" value="DNA breaking-rejoining enzymes"/>
    <property type="match status" value="1"/>
</dbReference>
<protein>
    <submittedName>
        <fullName evidence="3">Tyrosine-type recombinase/integrase</fullName>
    </submittedName>
</protein>
<accession>A0ABD6AM96</accession>
<feature type="domain" description="Tyr recombinase" evidence="2">
    <location>
        <begin position="119"/>
        <end position="311"/>
    </location>
</feature>
<gene>
    <name evidence="3" type="ORF">ACFQMF_10695</name>
</gene>
<reference evidence="3 4" key="1">
    <citation type="journal article" date="2019" name="Int. J. Syst. Evol. Microbiol.">
        <title>The Global Catalogue of Microorganisms (GCM) 10K type strain sequencing project: providing services to taxonomists for standard genome sequencing and annotation.</title>
        <authorList>
            <consortium name="The Broad Institute Genomics Platform"/>
            <consortium name="The Broad Institute Genome Sequencing Center for Infectious Disease"/>
            <person name="Wu L."/>
            <person name="Ma J."/>
        </authorList>
    </citation>
    <scope>NUCLEOTIDE SEQUENCE [LARGE SCALE GENOMIC DNA]</scope>
    <source>
        <strain evidence="3 4">CGMCC 1.12554</strain>
    </source>
</reference>